<feature type="region of interest" description="Disordered" evidence="1">
    <location>
        <begin position="26"/>
        <end position="92"/>
    </location>
</feature>
<dbReference type="Proteomes" id="UP000326380">
    <property type="component" value="Unassembled WGS sequence"/>
</dbReference>
<evidence type="ECO:0000313" key="3">
    <source>
        <dbReference type="EMBL" id="KAA9338705.1"/>
    </source>
</evidence>
<name>A0A7L4ZZB7_9BACT</name>
<organism evidence="3 4">
    <name type="scientific">Hymenobacter busanensis</name>
    <dbReference type="NCBI Taxonomy" id="2607656"/>
    <lineage>
        <taxon>Bacteria</taxon>
        <taxon>Pseudomonadati</taxon>
        <taxon>Bacteroidota</taxon>
        <taxon>Cytophagia</taxon>
        <taxon>Cytophagales</taxon>
        <taxon>Hymenobacteraceae</taxon>
        <taxon>Hymenobacter</taxon>
    </lineage>
</organism>
<feature type="signal peptide" evidence="2">
    <location>
        <begin position="1"/>
        <end position="28"/>
    </location>
</feature>
<dbReference type="EMBL" id="VTWU01000002">
    <property type="protein sequence ID" value="KAA9338705.1"/>
    <property type="molecule type" value="Genomic_DNA"/>
</dbReference>
<comment type="caution">
    <text evidence="3">The sequence shown here is derived from an EMBL/GenBank/DDBJ whole genome shotgun (WGS) entry which is preliminary data.</text>
</comment>
<sequence>MNTTSHLLRPLRLFGAALLISAALPACSTGGDKGDTNVERGYEKAPTDPGAQTASGGVDSARIMRDTAVSKQERQYEHARRAKDLNNDGVED</sequence>
<gene>
    <name evidence="3" type="ORF">F0P96_07745</name>
</gene>
<protein>
    <submittedName>
        <fullName evidence="3">Uncharacterized protein</fullName>
    </submittedName>
</protein>
<evidence type="ECO:0000256" key="2">
    <source>
        <dbReference type="SAM" id="SignalP"/>
    </source>
</evidence>
<evidence type="ECO:0000256" key="1">
    <source>
        <dbReference type="SAM" id="MobiDB-lite"/>
    </source>
</evidence>
<dbReference type="RefSeq" id="WP_151078251.1">
    <property type="nucleotide sequence ID" value="NZ_CP047647.1"/>
</dbReference>
<dbReference type="AlphaFoldDB" id="A0A7L4ZZB7"/>
<reference evidence="3 4" key="1">
    <citation type="submission" date="2019-09" db="EMBL/GenBank/DDBJ databases">
        <title>Genome sequence of Hymenobacter sp. M3.</title>
        <authorList>
            <person name="Srinivasan S."/>
        </authorList>
    </citation>
    <scope>NUCLEOTIDE SEQUENCE [LARGE SCALE GENOMIC DNA]</scope>
    <source>
        <strain evidence="3 4">M3</strain>
    </source>
</reference>
<feature type="compositionally biased region" description="Basic and acidic residues" evidence="1">
    <location>
        <begin position="71"/>
        <end position="86"/>
    </location>
</feature>
<keyword evidence="2" id="KW-0732">Signal</keyword>
<keyword evidence="4" id="KW-1185">Reference proteome</keyword>
<feature type="compositionally biased region" description="Basic and acidic residues" evidence="1">
    <location>
        <begin position="32"/>
        <end position="46"/>
    </location>
</feature>
<accession>A0A7L4ZZB7</accession>
<proteinExistence type="predicted"/>
<evidence type="ECO:0000313" key="4">
    <source>
        <dbReference type="Proteomes" id="UP000326380"/>
    </source>
</evidence>
<feature type="chain" id="PRO_5043400278" evidence="2">
    <location>
        <begin position="29"/>
        <end position="92"/>
    </location>
</feature>